<keyword evidence="7" id="KW-1185">Reference proteome</keyword>
<dbReference type="AlphaFoldDB" id="A0A165QR34"/>
<dbReference type="InterPro" id="IPR005119">
    <property type="entry name" value="LysR_subst-bd"/>
</dbReference>
<keyword evidence="3" id="KW-0238">DNA-binding</keyword>
<gene>
    <name evidence="6" type="ORF">AV654_24740</name>
</gene>
<dbReference type="PANTHER" id="PTHR30419">
    <property type="entry name" value="HTH-TYPE TRANSCRIPTIONAL REGULATOR YBHD"/>
    <property type="match status" value="1"/>
</dbReference>
<dbReference type="InterPro" id="IPR036390">
    <property type="entry name" value="WH_DNA-bd_sf"/>
</dbReference>
<dbReference type="Pfam" id="PF03466">
    <property type="entry name" value="LysR_substrate"/>
    <property type="match status" value="1"/>
</dbReference>
<dbReference type="OrthoDB" id="63123at2"/>
<name>A0A165QR34_9BACL</name>
<evidence type="ECO:0000256" key="4">
    <source>
        <dbReference type="ARBA" id="ARBA00023163"/>
    </source>
</evidence>
<accession>A0A165QR34</accession>
<reference evidence="7" key="1">
    <citation type="submission" date="2016-01" db="EMBL/GenBank/DDBJ databases">
        <title>Draft genome of Chromobacterium sp. F49.</title>
        <authorList>
            <person name="Hong K.W."/>
        </authorList>
    </citation>
    <scope>NUCLEOTIDE SEQUENCE [LARGE SCALE GENOMIC DNA]</scope>
    <source>
        <strain evidence="7">M63</strain>
    </source>
</reference>
<dbReference type="InterPro" id="IPR036388">
    <property type="entry name" value="WH-like_DNA-bd_sf"/>
</dbReference>
<dbReference type="InterPro" id="IPR050950">
    <property type="entry name" value="HTH-type_LysR_regulators"/>
</dbReference>
<dbReference type="Pfam" id="PF00126">
    <property type="entry name" value="HTH_1"/>
    <property type="match status" value="1"/>
</dbReference>
<dbReference type="RefSeq" id="WP_063184473.1">
    <property type="nucleotide sequence ID" value="NZ_LQRA01000069.1"/>
</dbReference>
<comment type="caution">
    <text evidence="6">The sequence shown here is derived from an EMBL/GenBank/DDBJ whole genome shotgun (WGS) entry which is preliminary data.</text>
</comment>
<dbReference type="GO" id="GO:0003700">
    <property type="term" value="F:DNA-binding transcription factor activity"/>
    <property type="evidence" value="ECO:0007669"/>
    <property type="project" value="InterPro"/>
</dbReference>
<evidence type="ECO:0000256" key="1">
    <source>
        <dbReference type="ARBA" id="ARBA00009437"/>
    </source>
</evidence>
<evidence type="ECO:0000313" key="7">
    <source>
        <dbReference type="Proteomes" id="UP000076563"/>
    </source>
</evidence>
<dbReference type="GO" id="GO:0005829">
    <property type="term" value="C:cytosol"/>
    <property type="evidence" value="ECO:0007669"/>
    <property type="project" value="TreeGrafter"/>
</dbReference>
<dbReference type="PRINTS" id="PR00039">
    <property type="entry name" value="HTHLYSR"/>
</dbReference>
<dbReference type="Proteomes" id="UP000076563">
    <property type="component" value="Unassembled WGS sequence"/>
</dbReference>
<sequence>MTIARFKVLAKVIELGSFTKASEELNMTQSAVSHAIASLEAEWGATLLIRDRKKELVLTEVGQKTLIHIREILNRTERIQQELALAASLEAGTVRIGTFYSASSCLLPKILAKFQKKHPQIEFRFYEGTYEEMAEWLDTGVIDIGFVVQQDKHTKWDTVPLIQDKMVVAFPAGHKFQQREMITVEDLQDEPFIMPKGMYQSHIEEIFQQAKVKPSIRFEVQDCSTIANMVQEGLGITIGPELFLKTQQNLQIRSLNVSDWRNVALACPSVSDASPAVRAFLTVAQSVFVNDK</sequence>
<dbReference type="Gene3D" id="3.40.190.290">
    <property type="match status" value="1"/>
</dbReference>
<feature type="domain" description="HTH lysR-type" evidence="5">
    <location>
        <begin position="1"/>
        <end position="59"/>
    </location>
</feature>
<evidence type="ECO:0000259" key="5">
    <source>
        <dbReference type="PROSITE" id="PS50931"/>
    </source>
</evidence>
<dbReference type="PANTHER" id="PTHR30419:SF24">
    <property type="entry name" value="HTH-TYPE TRANSCRIPTIONAL REGULATOR CZCR"/>
    <property type="match status" value="1"/>
</dbReference>
<dbReference type="PROSITE" id="PS50931">
    <property type="entry name" value="HTH_LYSR"/>
    <property type="match status" value="1"/>
</dbReference>
<evidence type="ECO:0000256" key="2">
    <source>
        <dbReference type="ARBA" id="ARBA00023015"/>
    </source>
</evidence>
<organism evidence="6 7">
    <name type="scientific">Paenibacillus elgii</name>
    <dbReference type="NCBI Taxonomy" id="189691"/>
    <lineage>
        <taxon>Bacteria</taxon>
        <taxon>Bacillati</taxon>
        <taxon>Bacillota</taxon>
        <taxon>Bacilli</taxon>
        <taxon>Bacillales</taxon>
        <taxon>Paenibacillaceae</taxon>
        <taxon>Paenibacillus</taxon>
    </lineage>
</organism>
<protein>
    <submittedName>
        <fullName evidence="6">LysR family transcriptional regulator</fullName>
    </submittedName>
</protein>
<evidence type="ECO:0000313" key="6">
    <source>
        <dbReference type="EMBL" id="KZE76122.1"/>
    </source>
</evidence>
<dbReference type="EMBL" id="LQRA01000069">
    <property type="protein sequence ID" value="KZE76122.1"/>
    <property type="molecule type" value="Genomic_DNA"/>
</dbReference>
<comment type="similarity">
    <text evidence="1">Belongs to the LysR transcriptional regulatory family.</text>
</comment>
<dbReference type="SUPFAM" id="SSF46785">
    <property type="entry name" value="Winged helix' DNA-binding domain"/>
    <property type="match status" value="1"/>
</dbReference>
<dbReference type="FunFam" id="1.10.10.10:FF:000001">
    <property type="entry name" value="LysR family transcriptional regulator"/>
    <property type="match status" value="1"/>
</dbReference>
<dbReference type="GO" id="GO:0003677">
    <property type="term" value="F:DNA binding"/>
    <property type="evidence" value="ECO:0007669"/>
    <property type="project" value="UniProtKB-KW"/>
</dbReference>
<evidence type="ECO:0000256" key="3">
    <source>
        <dbReference type="ARBA" id="ARBA00023125"/>
    </source>
</evidence>
<dbReference type="CDD" id="cd05466">
    <property type="entry name" value="PBP2_LTTR_substrate"/>
    <property type="match status" value="1"/>
</dbReference>
<keyword evidence="2" id="KW-0805">Transcription regulation</keyword>
<dbReference type="SUPFAM" id="SSF53850">
    <property type="entry name" value="Periplasmic binding protein-like II"/>
    <property type="match status" value="1"/>
</dbReference>
<dbReference type="InterPro" id="IPR000847">
    <property type="entry name" value="LysR_HTH_N"/>
</dbReference>
<dbReference type="Gene3D" id="1.10.10.10">
    <property type="entry name" value="Winged helix-like DNA-binding domain superfamily/Winged helix DNA-binding domain"/>
    <property type="match status" value="1"/>
</dbReference>
<keyword evidence="4" id="KW-0804">Transcription</keyword>
<proteinExistence type="inferred from homology"/>